<dbReference type="InterPro" id="IPR036909">
    <property type="entry name" value="Cyt_c-like_dom_sf"/>
</dbReference>
<protein>
    <submittedName>
        <fullName evidence="6">Cytochrome c6</fullName>
    </submittedName>
</protein>
<dbReference type="RefSeq" id="WP_168222058.1">
    <property type="nucleotide sequence ID" value="NZ_CP042997.1"/>
</dbReference>
<dbReference type="GO" id="GO:0020037">
    <property type="term" value="F:heme binding"/>
    <property type="evidence" value="ECO:0007669"/>
    <property type="project" value="InterPro"/>
</dbReference>
<feature type="domain" description="Cytochrome c" evidence="5">
    <location>
        <begin position="220"/>
        <end position="316"/>
    </location>
</feature>
<dbReference type="AlphaFoldDB" id="A0A5B9WAE0"/>
<gene>
    <name evidence="6" type="primary">petJ</name>
    <name evidence="6" type="ORF">OJF2_54150</name>
</gene>
<dbReference type="Proteomes" id="UP000324233">
    <property type="component" value="Chromosome"/>
</dbReference>
<dbReference type="GO" id="GO:0046872">
    <property type="term" value="F:metal ion binding"/>
    <property type="evidence" value="ECO:0007669"/>
    <property type="project" value="UniProtKB-KW"/>
</dbReference>
<evidence type="ECO:0000259" key="5">
    <source>
        <dbReference type="PROSITE" id="PS51007"/>
    </source>
</evidence>
<dbReference type="InterPro" id="IPR009056">
    <property type="entry name" value="Cyt_c-like_dom"/>
</dbReference>
<keyword evidence="3 4" id="KW-0408">Iron</keyword>
<evidence type="ECO:0000256" key="2">
    <source>
        <dbReference type="ARBA" id="ARBA00022723"/>
    </source>
</evidence>
<reference evidence="6 7" key="1">
    <citation type="submission" date="2019-08" db="EMBL/GenBank/DDBJ databases">
        <title>Deep-cultivation of Planctomycetes and their phenomic and genomic characterization uncovers novel biology.</title>
        <authorList>
            <person name="Wiegand S."/>
            <person name="Jogler M."/>
            <person name="Boedeker C."/>
            <person name="Pinto D."/>
            <person name="Vollmers J."/>
            <person name="Rivas-Marin E."/>
            <person name="Kohn T."/>
            <person name="Peeters S.H."/>
            <person name="Heuer A."/>
            <person name="Rast P."/>
            <person name="Oberbeckmann S."/>
            <person name="Bunk B."/>
            <person name="Jeske O."/>
            <person name="Meyerdierks A."/>
            <person name="Storesund J.E."/>
            <person name="Kallscheuer N."/>
            <person name="Luecker S."/>
            <person name="Lage O.M."/>
            <person name="Pohl T."/>
            <person name="Merkel B.J."/>
            <person name="Hornburger P."/>
            <person name="Mueller R.-W."/>
            <person name="Bruemmer F."/>
            <person name="Labrenz M."/>
            <person name="Spormann A.M."/>
            <person name="Op den Camp H."/>
            <person name="Overmann J."/>
            <person name="Amann R."/>
            <person name="Jetten M.S.M."/>
            <person name="Mascher T."/>
            <person name="Medema M.H."/>
            <person name="Devos D.P."/>
            <person name="Kaster A.-K."/>
            <person name="Ovreas L."/>
            <person name="Rohde M."/>
            <person name="Galperin M.Y."/>
            <person name="Jogler C."/>
        </authorList>
    </citation>
    <scope>NUCLEOTIDE SEQUENCE [LARGE SCALE GENOMIC DNA]</scope>
    <source>
        <strain evidence="6 7">OJF2</strain>
    </source>
</reference>
<keyword evidence="2 4" id="KW-0479">Metal-binding</keyword>
<evidence type="ECO:0000256" key="3">
    <source>
        <dbReference type="ARBA" id="ARBA00023004"/>
    </source>
</evidence>
<dbReference type="EMBL" id="CP042997">
    <property type="protein sequence ID" value="QEH36830.1"/>
    <property type="molecule type" value="Genomic_DNA"/>
</dbReference>
<dbReference type="Gene3D" id="1.10.760.10">
    <property type="entry name" value="Cytochrome c-like domain"/>
    <property type="match status" value="2"/>
</dbReference>
<evidence type="ECO:0000256" key="4">
    <source>
        <dbReference type="PROSITE-ProRule" id="PRU00433"/>
    </source>
</evidence>
<sequence length="371" mass="39383">MRQRIPIGLTIGLLLASGAGCARQPEPRFTLSAASQKLKPEFQQQIAKILAERCGRPLAPKLVGSPSAAPAYLGRGAEIYARYCVQCHGVNGDGNGVAAAYLIPRPRNYQLGIFKFTSTTYGSKPLRDDLIRTVRRGIRGTSMPAFPLFAPKDVEAVVDYVLALTHRGELEAKLAEAAEFDEQIDEAKLPEMAAEIATRWDDAKAHVVYPATPMPTFKKANLEAGKKAFETVGCAKCHGEDGRGMMASNVGTDAWGFPTKAADLTSGMLRGGTEPLDIYRHIDSGINGTPMPSFRDTLKAQPETVWNLVSYVLHVADIRRGGAIPDSGLLEDGYLKPLPGVKLGEPGVTPPPAAAAGATHAGAAAAGVAAR</sequence>
<dbReference type="PANTHER" id="PTHR35008">
    <property type="entry name" value="BLL4482 PROTEIN-RELATED"/>
    <property type="match status" value="1"/>
</dbReference>
<dbReference type="PANTHER" id="PTHR35008:SF8">
    <property type="entry name" value="ALCOHOL DEHYDROGENASE CYTOCHROME C SUBUNIT"/>
    <property type="match status" value="1"/>
</dbReference>
<evidence type="ECO:0000313" key="7">
    <source>
        <dbReference type="Proteomes" id="UP000324233"/>
    </source>
</evidence>
<dbReference type="SUPFAM" id="SSF46626">
    <property type="entry name" value="Cytochrome c"/>
    <property type="match status" value="2"/>
</dbReference>
<dbReference type="KEGG" id="agv:OJF2_54150"/>
<proteinExistence type="predicted"/>
<dbReference type="Pfam" id="PF13442">
    <property type="entry name" value="Cytochrome_CBB3"/>
    <property type="match status" value="2"/>
</dbReference>
<feature type="domain" description="Cytochrome c" evidence="5">
    <location>
        <begin position="71"/>
        <end position="165"/>
    </location>
</feature>
<name>A0A5B9WAE0_9BACT</name>
<accession>A0A5B9WAE0</accession>
<keyword evidence="1 4" id="KW-0349">Heme</keyword>
<dbReference type="GO" id="GO:0009055">
    <property type="term" value="F:electron transfer activity"/>
    <property type="evidence" value="ECO:0007669"/>
    <property type="project" value="InterPro"/>
</dbReference>
<dbReference type="PROSITE" id="PS51257">
    <property type="entry name" value="PROKAR_LIPOPROTEIN"/>
    <property type="match status" value="1"/>
</dbReference>
<dbReference type="PROSITE" id="PS51007">
    <property type="entry name" value="CYTC"/>
    <property type="match status" value="2"/>
</dbReference>
<evidence type="ECO:0000256" key="1">
    <source>
        <dbReference type="ARBA" id="ARBA00022617"/>
    </source>
</evidence>
<keyword evidence="7" id="KW-1185">Reference proteome</keyword>
<organism evidence="6 7">
    <name type="scientific">Aquisphaera giovannonii</name>
    <dbReference type="NCBI Taxonomy" id="406548"/>
    <lineage>
        <taxon>Bacteria</taxon>
        <taxon>Pseudomonadati</taxon>
        <taxon>Planctomycetota</taxon>
        <taxon>Planctomycetia</taxon>
        <taxon>Isosphaerales</taxon>
        <taxon>Isosphaeraceae</taxon>
        <taxon>Aquisphaera</taxon>
    </lineage>
</organism>
<evidence type="ECO:0000313" key="6">
    <source>
        <dbReference type="EMBL" id="QEH36830.1"/>
    </source>
</evidence>
<dbReference type="InterPro" id="IPR051459">
    <property type="entry name" value="Cytochrome_c-type_DH"/>
</dbReference>